<keyword evidence="5 8" id="KW-0371">Homeobox</keyword>
<sequence length="474" mass="54491">MSLATTNRPSEMWNSSRDMNAQIAIQSKLNEYKQNLNMPTDYYNNYQNSYYSQNYNYTNTISNYGKVYEQNQSGGIVKSEPTSWPGYNPNYPPGNNANDMGMINRWKEMNYYLQQQQQMQHQQQIQQQQQQLQHRQQQLSPQQQQYGYEQKINTMYQSTVEKQEDIKLINSPGQCSVPETSYGSPQSATSNFKSPTPEADESPNLRALLMRPKDQNIPPHFMKCDKTYTEEMLQKMMFSTEDANNWGKNKESAEKECNLSQFHGGFENVEDQTSIKKDAVGGATEGAQSSQDSSGPCQDVTRVDAGGDTADYADNKMAAAQDVQAVYPWMKSVGGEDKKEGSKRTRQTYTRFQTLELEKEFHFNKYLSRRRRIEVSHALGLTERQIKIWFQNRRMKAKKDGKLATSPEPYNVDEISAAKLSMTEYMGATQRMSGLGEYPNYHMNLPPQTNIPPQMANTLPQNYMMPPYEGIKNM</sequence>
<dbReference type="Pfam" id="PF00046">
    <property type="entry name" value="Homeodomain"/>
    <property type="match status" value="1"/>
</dbReference>
<dbReference type="InterPro" id="IPR001356">
    <property type="entry name" value="HD"/>
</dbReference>
<dbReference type="InterPro" id="IPR000047">
    <property type="entry name" value="HTH_motif"/>
</dbReference>
<feature type="region of interest" description="Disordered" evidence="11">
    <location>
        <begin position="279"/>
        <end position="308"/>
    </location>
</feature>
<dbReference type="GO" id="GO:0048337">
    <property type="term" value="P:positive regulation of mesodermal cell fate specification"/>
    <property type="evidence" value="ECO:0007669"/>
    <property type="project" value="UniProtKB-ARBA"/>
</dbReference>
<dbReference type="GO" id="GO:0000978">
    <property type="term" value="F:RNA polymerase II cis-regulatory region sequence-specific DNA binding"/>
    <property type="evidence" value="ECO:0007669"/>
    <property type="project" value="TreeGrafter"/>
</dbReference>
<evidence type="ECO:0000313" key="14">
    <source>
        <dbReference type="RefSeq" id="XP_022826324.1"/>
    </source>
</evidence>
<dbReference type="PRINTS" id="PR00031">
    <property type="entry name" value="HTHREPRESSR"/>
</dbReference>
<evidence type="ECO:0000256" key="11">
    <source>
        <dbReference type="SAM" id="MobiDB-lite"/>
    </source>
</evidence>
<evidence type="ECO:0000256" key="9">
    <source>
        <dbReference type="RuleBase" id="RU000682"/>
    </source>
</evidence>
<comment type="subcellular location">
    <subcellularLocation>
        <location evidence="1 8 9">Nucleus</location>
    </subcellularLocation>
</comment>
<name>A0A9J7EDH3_SPOLT</name>
<dbReference type="CDD" id="cd00086">
    <property type="entry name" value="homeodomain"/>
    <property type="match status" value="1"/>
</dbReference>
<evidence type="ECO:0000256" key="8">
    <source>
        <dbReference type="PROSITE-ProRule" id="PRU00108"/>
    </source>
</evidence>
<reference evidence="14" key="1">
    <citation type="submission" date="2025-08" db="UniProtKB">
        <authorList>
            <consortium name="RefSeq"/>
        </authorList>
    </citation>
    <scope>IDENTIFICATION</scope>
    <source>
        <strain evidence="14">Ishihara</strain>
        <tissue evidence="14">Whole body</tissue>
    </source>
</reference>
<organism evidence="13 14">
    <name type="scientific">Spodoptera litura</name>
    <name type="common">Asian cotton leafworm</name>
    <dbReference type="NCBI Taxonomy" id="69820"/>
    <lineage>
        <taxon>Eukaryota</taxon>
        <taxon>Metazoa</taxon>
        <taxon>Ecdysozoa</taxon>
        <taxon>Arthropoda</taxon>
        <taxon>Hexapoda</taxon>
        <taxon>Insecta</taxon>
        <taxon>Pterygota</taxon>
        <taxon>Neoptera</taxon>
        <taxon>Endopterygota</taxon>
        <taxon>Lepidoptera</taxon>
        <taxon>Glossata</taxon>
        <taxon>Ditrysia</taxon>
        <taxon>Noctuoidea</taxon>
        <taxon>Noctuidae</taxon>
        <taxon>Amphipyrinae</taxon>
        <taxon>Spodoptera</taxon>
    </lineage>
</organism>
<dbReference type="GO" id="GO:0000122">
    <property type="term" value="P:negative regulation of transcription by RNA polymerase II"/>
    <property type="evidence" value="ECO:0007669"/>
    <property type="project" value="TreeGrafter"/>
</dbReference>
<dbReference type="PROSITE" id="PS00027">
    <property type="entry name" value="HOMEOBOX_1"/>
    <property type="match status" value="1"/>
</dbReference>
<feature type="domain" description="Homeobox" evidence="12">
    <location>
        <begin position="340"/>
        <end position="400"/>
    </location>
</feature>
<evidence type="ECO:0000259" key="12">
    <source>
        <dbReference type="PROSITE" id="PS50071"/>
    </source>
</evidence>
<dbReference type="GO" id="GO:0009952">
    <property type="term" value="P:anterior/posterior pattern specification"/>
    <property type="evidence" value="ECO:0007669"/>
    <property type="project" value="TreeGrafter"/>
</dbReference>
<dbReference type="PANTHER" id="PTHR45659">
    <property type="entry name" value="HOMEOBOX PROTEIN HOX"/>
    <property type="match status" value="1"/>
</dbReference>
<evidence type="ECO:0000256" key="5">
    <source>
        <dbReference type="ARBA" id="ARBA00023155"/>
    </source>
</evidence>
<dbReference type="PANTHER" id="PTHR45659:SF22">
    <property type="entry name" value="HOMEOTIC PROTEIN ANTENNAPEDIA-RELATED"/>
    <property type="match status" value="1"/>
</dbReference>
<keyword evidence="13" id="KW-1185">Reference proteome</keyword>
<evidence type="ECO:0000256" key="7">
    <source>
        <dbReference type="ARBA" id="ARBA00023242"/>
    </source>
</evidence>
<evidence type="ECO:0000256" key="4">
    <source>
        <dbReference type="ARBA" id="ARBA00023125"/>
    </source>
</evidence>
<evidence type="ECO:0000256" key="6">
    <source>
        <dbReference type="ARBA" id="ARBA00023163"/>
    </source>
</evidence>
<evidence type="ECO:0000313" key="13">
    <source>
        <dbReference type="Proteomes" id="UP000301870"/>
    </source>
</evidence>
<evidence type="ECO:0000256" key="3">
    <source>
        <dbReference type="ARBA" id="ARBA00023015"/>
    </source>
</evidence>
<gene>
    <name evidence="14" type="primary">LOC111356257</name>
</gene>
<proteinExistence type="inferred from homology"/>
<dbReference type="PRINTS" id="PR00024">
    <property type="entry name" value="HOMEOBOX"/>
</dbReference>
<dbReference type="PRINTS" id="PR00025">
    <property type="entry name" value="ANTENNAPEDIA"/>
</dbReference>
<dbReference type="GO" id="GO:0000981">
    <property type="term" value="F:DNA-binding transcription factor activity, RNA polymerase II-specific"/>
    <property type="evidence" value="ECO:0007669"/>
    <property type="project" value="InterPro"/>
</dbReference>
<dbReference type="OrthoDB" id="6159439at2759"/>
<dbReference type="FunFam" id="1.10.10.60:FF:000398">
    <property type="entry name" value="Homeobox protein lin-39"/>
    <property type="match status" value="1"/>
</dbReference>
<dbReference type="PROSITE" id="PS50071">
    <property type="entry name" value="HOMEOBOX_2"/>
    <property type="match status" value="1"/>
</dbReference>
<dbReference type="Gene3D" id="1.10.10.60">
    <property type="entry name" value="Homeodomain-like"/>
    <property type="match status" value="1"/>
</dbReference>
<evidence type="ECO:0000256" key="1">
    <source>
        <dbReference type="ARBA" id="ARBA00004123"/>
    </source>
</evidence>
<dbReference type="SMART" id="SM00389">
    <property type="entry name" value="HOX"/>
    <property type="match status" value="1"/>
</dbReference>
<keyword evidence="4 8" id="KW-0238">DNA-binding</keyword>
<feature type="compositionally biased region" description="Polar residues" evidence="11">
    <location>
        <begin position="286"/>
        <end position="296"/>
    </location>
</feature>
<dbReference type="Proteomes" id="UP000301870">
    <property type="component" value="Chromosome 22"/>
</dbReference>
<feature type="region of interest" description="Disordered" evidence="11">
    <location>
        <begin position="174"/>
        <end position="201"/>
    </location>
</feature>
<dbReference type="GO" id="GO:0005634">
    <property type="term" value="C:nucleus"/>
    <property type="evidence" value="ECO:0007669"/>
    <property type="project" value="UniProtKB-SubCell"/>
</dbReference>
<dbReference type="InterPro" id="IPR001827">
    <property type="entry name" value="Homeobox_Antennapedia_CS"/>
</dbReference>
<dbReference type="InterPro" id="IPR020479">
    <property type="entry name" value="HD_metazoa"/>
</dbReference>
<dbReference type="RefSeq" id="XP_022826324.1">
    <property type="nucleotide sequence ID" value="XM_022970556.1"/>
</dbReference>
<dbReference type="InterPro" id="IPR017995">
    <property type="entry name" value="Homeobox_antennapedia"/>
</dbReference>
<protein>
    <submittedName>
        <fullName evidence="14">Homeotic protein Sex combs reduced-like</fullName>
    </submittedName>
</protein>
<evidence type="ECO:0000256" key="10">
    <source>
        <dbReference type="RuleBase" id="RU004442"/>
    </source>
</evidence>
<dbReference type="KEGG" id="sliu:111356257"/>
<dbReference type="InterPro" id="IPR009057">
    <property type="entry name" value="Homeodomain-like_sf"/>
</dbReference>
<evidence type="ECO:0000256" key="2">
    <source>
        <dbReference type="ARBA" id="ARBA00022473"/>
    </source>
</evidence>
<dbReference type="AlphaFoldDB" id="A0A9J7EDH3"/>
<accession>A0A9J7EDH3</accession>
<keyword evidence="2" id="KW-0217">Developmental protein</keyword>
<dbReference type="SUPFAM" id="SSF46689">
    <property type="entry name" value="Homeodomain-like"/>
    <property type="match status" value="1"/>
</dbReference>
<dbReference type="InterPro" id="IPR050296">
    <property type="entry name" value="Antp_homeobox"/>
</dbReference>
<feature type="DNA-binding region" description="Homeobox" evidence="8">
    <location>
        <begin position="342"/>
        <end position="401"/>
    </location>
</feature>
<dbReference type="GeneID" id="111356257"/>
<keyword evidence="7 8" id="KW-0539">Nucleus</keyword>
<feature type="compositionally biased region" description="Polar residues" evidence="11">
    <location>
        <begin position="174"/>
        <end position="194"/>
    </location>
</feature>
<keyword evidence="3" id="KW-0805">Transcription regulation</keyword>
<keyword evidence="6" id="KW-0804">Transcription</keyword>
<dbReference type="PROSITE" id="PS00032">
    <property type="entry name" value="ANTENNAPEDIA"/>
    <property type="match status" value="1"/>
</dbReference>
<comment type="similarity">
    <text evidence="10">Belongs to the Antp homeobox family.</text>
</comment>
<dbReference type="InterPro" id="IPR017970">
    <property type="entry name" value="Homeobox_CS"/>
</dbReference>